<evidence type="ECO:0000313" key="5">
    <source>
        <dbReference type="Proteomes" id="UP000219775"/>
    </source>
</evidence>
<dbReference type="GeneID" id="34215184"/>
<dbReference type="EMBL" id="VLYX01000065">
    <property type="protein sequence ID" value="MDR4329426.1"/>
    <property type="molecule type" value="Genomic_DNA"/>
</dbReference>
<dbReference type="RefSeq" id="WP_016117046.1">
    <property type="nucleotide sequence ID" value="NZ_CM000744.1"/>
</dbReference>
<accession>A0A2A8AZ76</accession>
<proteinExistence type="predicted"/>
<reference evidence="2" key="2">
    <citation type="submission" date="2019-07" db="EMBL/GenBank/DDBJ databases">
        <title>Phylogenomic Reclassification of ATCC Bacillus Strains and Various Taxa within the Genus Bacillus.</title>
        <authorList>
            <person name="Riojas M.A."/>
            <person name="Frank A.M."/>
            <person name="Fenn S.L."/>
            <person name="King S.P."/>
            <person name="Brower S.M."/>
            <person name="Hazbon M.H."/>
        </authorList>
    </citation>
    <scope>NUCLEOTIDE SEQUENCE</scope>
    <source>
        <strain evidence="2">NR-12239</strain>
    </source>
</reference>
<reference evidence="5 6" key="1">
    <citation type="submission" date="2017-09" db="EMBL/GenBank/DDBJ databases">
        <title>Large-scale bioinformatics analysis of Bacillus genomes uncovers conserved roles of natural products in bacterial physiology.</title>
        <authorList>
            <consortium name="Agbiome Team Llc"/>
            <person name="Bleich R.M."/>
            <person name="Grubbs K.J."/>
            <person name="Santa Maria K.C."/>
            <person name="Allen S.E."/>
            <person name="Farag S."/>
            <person name="Shank E.A."/>
            <person name="Bowers A."/>
        </authorList>
    </citation>
    <scope>NUCLEOTIDE SEQUENCE [LARGE SCALE GENOMIC DNA]</scope>
    <source>
        <strain evidence="3 5">AFS009893</strain>
        <strain evidence="4 6">AFS037265</strain>
    </source>
</reference>
<dbReference type="Proteomes" id="UP001248134">
    <property type="component" value="Unassembled WGS sequence"/>
</dbReference>
<keyword evidence="1" id="KW-1133">Transmembrane helix</keyword>
<organism evidence="3 5">
    <name type="scientific">Bacillus pseudomycoides</name>
    <dbReference type="NCBI Taxonomy" id="64104"/>
    <lineage>
        <taxon>Bacteria</taxon>
        <taxon>Bacillati</taxon>
        <taxon>Bacillota</taxon>
        <taxon>Bacilli</taxon>
        <taxon>Bacillales</taxon>
        <taxon>Bacillaceae</taxon>
        <taxon>Bacillus</taxon>
        <taxon>Bacillus cereus group</taxon>
    </lineage>
</organism>
<evidence type="ECO:0000256" key="1">
    <source>
        <dbReference type="SAM" id="Phobius"/>
    </source>
</evidence>
<evidence type="ECO:0000313" key="4">
    <source>
        <dbReference type="EMBL" id="PHE91202.1"/>
    </source>
</evidence>
<dbReference type="Pfam" id="PF14146">
    <property type="entry name" value="DUF4305"/>
    <property type="match status" value="1"/>
</dbReference>
<dbReference type="Proteomes" id="UP000219775">
    <property type="component" value="Unassembled WGS sequence"/>
</dbReference>
<gene>
    <name evidence="3" type="ORF">CN613_29945</name>
    <name evidence="4" type="ORF">COF81_22200</name>
    <name evidence="2" type="ORF">FOS08_27355</name>
</gene>
<sequence length="64" mass="7351">MRNSPLFMAALYFLLGCVFTRFAITNVTDTIWNFGTLLFAAMATIDFNLALRLILVKFTKKKQQ</sequence>
<comment type="caution">
    <text evidence="3">The sequence shown here is derived from an EMBL/GenBank/DDBJ whole genome shotgun (WGS) entry which is preliminary data.</text>
</comment>
<protein>
    <submittedName>
        <fullName evidence="3">DUF4305 domain-containing protein</fullName>
    </submittedName>
</protein>
<evidence type="ECO:0000313" key="3">
    <source>
        <dbReference type="EMBL" id="PEM56715.1"/>
    </source>
</evidence>
<dbReference type="EMBL" id="NUDP01000296">
    <property type="protein sequence ID" value="PEM56715.1"/>
    <property type="molecule type" value="Genomic_DNA"/>
</dbReference>
<keyword evidence="1" id="KW-0472">Membrane</keyword>
<dbReference type="Proteomes" id="UP000221918">
    <property type="component" value="Unassembled WGS sequence"/>
</dbReference>
<name>A0A2A8AZ76_9BACI</name>
<keyword evidence="1" id="KW-0812">Transmembrane</keyword>
<dbReference type="PROSITE" id="PS51257">
    <property type="entry name" value="PROKAR_LIPOPROTEIN"/>
    <property type="match status" value="1"/>
</dbReference>
<feature type="transmembrane region" description="Helical" evidence="1">
    <location>
        <begin position="33"/>
        <end position="55"/>
    </location>
</feature>
<dbReference type="EMBL" id="NUTL01000105">
    <property type="protein sequence ID" value="PHE91202.1"/>
    <property type="molecule type" value="Genomic_DNA"/>
</dbReference>
<evidence type="ECO:0000313" key="2">
    <source>
        <dbReference type="EMBL" id="MDR4329426.1"/>
    </source>
</evidence>
<dbReference type="InterPro" id="IPR025426">
    <property type="entry name" value="DUF4305"/>
</dbReference>
<dbReference type="KEGG" id="bmyc:DJ92_2877"/>
<dbReference type="AlphaFoldDB" id="A0A2A8AZ76"/>
<evidence type="ECO:0000313" key="6">
    <source>
        <dbReference type="Proteomes" id="UP000221918"/>
    </source>
</evidence>